<organism evidence="2 3">
    <name type="scientific">Ferviditalea candida</name>
    <dbReference type="NCBI Taxonomy" id="3108399"/>
    <lineage>
        <taxon>Bacteria</taxon>
        <taxon>Bacillati</taxon>
        <taxon>Bacillota</taxon>
        <taxon>Bacilli</taxon>
        <taxon>Bacillales</taxon>
        <taxon>Paenibacillaceae</taxon>
        <taxon>Ferviditalea</taxon>
    </lineage>
</organism>
<evidence type="ECO:0000313" key="2">
    <source>
        <dbReference type="EMBL" id="MEB3101877.1"/>
    </source>
</evidence>
<protein>
    <submittedName>
        <fullName evidence="2">FixH family protein</fullName>
    </submittedName>
</protein>
<name>A0ABU5ZH96_9BACL</name>
<reference evidence="2" key="1">
    <citation type="submission" date="2023-12" db="EMBL/GenBank/DDBJ databases">
        <title>Fervidustalea candida gen. nov., sp. nov., a novel member of the family Paenibacillaceae isolated from a geothermal area.</title>
        <authorList>
            <person name="Li W.-J."/>
            <person name="Jiao J.-Y."/>
            <person name="Chen Y."/>
        </authorList>
    </citation>
    <scope>NUCLEOTIDE SEQUENCE</scope>
    <source>
        <strain evidence="2">SYSU GA230002</strain>
    </source>
</reference>
<dbReference type="Proteomes" id="UP001310386">
    <property type="component" value="Unassembled WGS sequence"/>
</dbReference>
<dbReference type="EMBL" id="JAYJLD010000011">
    <property type="protein sequence ID" value="MEB3101877.1"/>
    <property type="molecule type" value="Genomic_DNA"/>
</dbReference>
<evidence type="ECO:0000313" key="3">
    <source>
        <dbReference type="Proteomes" id="UP001310386"/>
    </source>
</evidence>
<proteinExistence type="predicted"/>
<evidence type="ECO:0000259" key="1">
    <source>
        <dbReference type="Pfam" id="PF13115"/>
    </source>
</evidence>
<dbReference type="InterPro" id="IPR032693">
    <property type="entry name" value="YtkA-like_dom"/>
</dbReference>
<dbReference type="RefSeq" id="WP_371753999.1">
    <property type="nucleotide sequence ID" value="NZ_JAYJLD010000011.1"/>
</dbReference>
<comment type="caution">
    <text evidence="2">The sequence shown here is derived from an EMBL/GenBank/DDBJ whole genome shotgun (WGS) entry which is preliminary data.</text>
</comment>
<accession>A0ABU5ZH96</accession>
<sequence>MKTYSHSLIGLFFVLFTSILLSSCSNHHSNPNPDTGILQIAATNSKYHISINLSPNPTQILHENNMIIRIRDNAGHVIHGANVSVSVSMEEMDHGNLNFAVIPSKNGEYVARVTPVMQGTWIADVTAMISHERATAKYAFKAVRSIRKQGI</sequence>
<dbReference type="PROSITE" id="PS51257">
    <property type="entry name" value="PROKAR_LIPOPROTEIN"/>
    <property type="match status" value="1"/>
</dbReference>
<gene>
    <name evidence="2" type="ORF">VF724_09395</name>
</gene>
<feature type="domain" description="YtkA-like" evidence="1">
    <location>
        <begin position="46"/>
        <end position="124"/>
    </location>
</feature>
<keyword evidence="3" id="KW-1185">Reference proteome</keyword>
<dbReference type="Pfam" id="PF13115">
    <property type="entry name" value="YtkA"/>
    <property type="match status" value="1"/>
</dbReference>